<dbReference type="RefSeq" id="WP_130738469.1">
    <property type="nucleotide sequence ID" value="NZ_WUFT01000026.1"/>
</dbReference>
<dbReference type="AlphaFoldDB" id="A0A7K3UL41"/>
<dbReference type="EMBL" id="WUFT01000026">
    <property type="protein sequence ID" value="NEJ74412.1"/>
    <property type="molecule type" value="Genomic_DNA"/>
</dbReference>
<evidence type="ECO:0000313" key="1">
    <source>
        <dbReference type="EMBL" id="NEJ74412.1"/>
    </source>
</evidence>
<reference evidence="1 2" key="1">
    <citation type="submission" date="2019-12" db="EMBL/GenBank/DDBJ databases">
        <title>Rhizobium genotypes associated with high levels of biological nitrogen fixation by grain legumes in a temperate-maritime cropping system.</title>
        <authorList>
            <person name="Maluk M."/>
            <person name="Francesc Ferrando Molina F."/>
            <person name="Lopez Del Egido L."/>
            <person name="Lafos M."/>
            <person name="Langarica-Fuentes A."/>
            <person name="Gebre Yohannes G."/>
            <person name="Young M.W."/>
            <person name="Martin P."/>
            <person name="Gantlett R."/>
            <person name="Kenicer G."/>
            <person name="Hawes C."/>
            <person name="Begg G.S."/>
            <person name="Quilliam R.S."/>
            <person name="Squire G.R."/>
            <person name="Poole P.S."/>
            <person name="Young P.W."/>
            <person name="Iannetta P.M."/>
            <person name="James E.K."/>
        </authorList>
    </citation>
    <scope>NUCLEOTIDE SEQUENCE [LARGE SCALE GENOMIC DNA]</scope>
    <source>
        <strain evidence="1 2">JHI366</strain>
    </source>
</reference>
<organism evidence="1 2">
    <name type="scientific">Rhizobium phaseoli</name>
    <dbReference type="NCBI Taxonomy" id="396"/>
    <lineage>
        <taxon>Bacteria</taxon>
        <taxon>Pseudomonadati</taxon>
        <taxon>Pseudomonadota</taxon>
        <taxon>Alphaproteobacteria</taxon>
        <taxon>Hyphomicrobiales</taxon>
        <taxon>Rhizobiaceae</taxon>
        <taxon>Rhizobium/Agrobacterium group</taxon>
        <taxon>Rhizobium</taxon>
    </lineage>
</organism>
<dbReference type="Proteomes" id="UP000471753">
    <property type="component" value="Unassembled WGS sequence"/>
</dbReference>
<accession>A0A7K3UL41</accession>
<sequence>MTNNRNAYLSLMSVLTDEVPCSPALPLMHCTKSEYFFDMISQGALAKRQCRVFNEELVYLFYGRPSYRPYRQEENTSLAAFRPVALIFRPDLEIPIKRIYPFDTGAFFEGLYAQYIPGNANLANFEIAPSLEHASRSVSLFFQSNKNYYRGRAANTVAAPPTNLTISSLLGMFRAQGLSKVDDRKSAIEIQSSETVVLDATSVMAVCMPGDYCEDEALYSLLTEDWGADIVEYDIYHDSPIHDIREVMARVKDYLERKGLL</sequence>
<proteinExistence type="predicted"/>
<name>A0A7K3UL41_9HYPH</name>
<evidence type="ECO:0000313" key="2">
    <source>
        <dbReference type="Proteomes" id="UP000471753"/>
    </source>
</evidence>
<protein>
    <submittedName>
        <fullName evidence="1">Uncharacterized protein</fullName>
    </submittedName>
</protein>
<gene>
    <name evidence="1" type="ORF">GR197_28390</name>
</gene>
<comment type="caution">
    <text evidence="1">The sequence shown here is derived from an EMBL/GenBank/DDBJ whole genome shotgun (WGS) entry which is preliminary data.</text>
</comment>